<evidence type="ECO:0000259" key="1">
    <source>
        <dbReference type="SMART" id="SM00460"/>
    </source>
</evidence>
<reference evidence="2" key="1">
    <citation type="submission" date="2020-10" db="EMBL/GenBank/DDBJ databases">
        <authorList>
            <person name="Gilroy R."/>
        </authorList>
    </citation>
    <scope>NUCLEOTIDE SEQUENCE</scope>
    <source>
        <strain evidence="2">15467</strain>
    </source>
</reference>
<dbReference type="SUPFAM" id="SSF54001">
    <property type="entry name" value="Cysteine proteinases"/>
    <property type="match status" value="1"/>
</dbReference>
<organism evidence="2 3">
    <name type="scientific">Candidatus Egerieousia excrementavium</name>
    <dbReference type="NCBI Taxonomy" id="2840778"/>
    <lineage>
        <taxon>Bacteria</taxon>
        <taxon>Pseudomonadati</taxon>
        <taxon>Bacteroidota</taxon>
        <taxon>Bacteroidia</taxon>
        <taxon>Bacteroidales</taxon>
        <taxon>Candidatus Egerieousia</taxon>
    </lineage>
</organism>
<proteinExistence type="predicted"/>
<evidence type="ECO:0000313" key="3">
    <source>
        <dbReference type="Proteomes" id="UP000823635"/>
    </source>
</evidence>
<protein>
    <submittedName>
        <fullName evidence="2">Transglutaminase domain-containing protein</fullName>
    </submittedName>
</protein>
<gene>
    <name evidence="2" type="ORF">IAC68_02020</name>
</gene>
<accession>A0A9D9GYK4</accession>
<sequence length="483" mass="56011">MKKLPFIILSILVLCGCGQFFSEHSTIKDETIGKLIGNGDFSHAKNLIRLKIASEDLTRKEEYDLLAKIDIMERTEKDFRLDDSTVLAQIKEYYPGVTAEELARWEECGALECKIIDGQKRYFHAAARNLFRISKEAQSKYEQIKGRQSDDLDTYLSSYIPKVVTAAKAMGGKNGSMVLPVKMKIRYTLTVPAEEVPEGEMIRVWMPYPRNNAKHKEIRLLSTTQPEYIISPDTYAHKSIYMEKPANGQEDAVFGYELSYTSYNIFFNIGPDDISPYDTESELYKKYTSERKTHIIFSDRIRHLTDSIVGEEDNPYLKCVRIFDYIAANYPWASAREYSTIENIPEYVLQNRHGDCGQVTLLFITMARYAGIPAKWQSGWMMHPGEVNLHDWAEVYFEGIGWVPVDQSFGLVQGSEDDDVRHFYTKGLDAYRFIVNDDYSADLYPAKIYQRSETVDFQRGEVEWRGENLYFGRWKYRMEVEYL</sequence>
<dbReference type="InterPro" id="IPR038765">
    <property type="entry name" value="Papain-like_cys_pep_sf"/>
</dbReference>
<dbReference type="SMART" id="SM00460">
    <property type="entry name" value="TGc"/>
    <property type="match status" value="1"/>
</dbReference>
<dbReference type="Proteomes" id="UP000823635">
    <property type="component" value="Unassembled WGS sequence"/>
</dbReference>
<dbReference type="EMBL" id="JADINB010000045">
    <property type="protein sequence ID" value="MBO8428693.1"/>
    <property type="molecule type" value="Genomic_DNA"/>
</dbReference>
<feature type="domain" description="Transglutaminase-like" evidence="1">
    <location>
        <begin position="348"/>
        <end position="409"/>
    </location>
</feature>
<reference evidence="2" key="2">
    <citation type="journal article" date="2021" name="PeerJ">
        <title>Extensive microbial diversity within the chicken gut microbiome revealed by metagenomics and culture.</title>
        <authorList>
            <person name="Gilroy R."/>
            <person name="Ravi A."/>
            <person name="Getino M."/>
            <person name="Pursley I."/>
            <person name="Horton D.L."/>
            <person name="Alikhan N.F."/>
            <person name="Baker D."/>
            <person name="Gharbi K."/>
            <person name="Hall N."/>
            <person name="Watson M."/>
            <person name="Adriaenssens E.M."/>
            <person name="Foster-Nyarko E."/>
            <person name="Jarju S."/>
            <person name="Secka A."/>
            <person name="Antonio M."/>
            <person name="Oren A."/>
            <person name="Chaudhuri R.R."/>
            <person name="La Ragione R."/>
            <person name="Hildebrand F."/>
            <person name="Pallen M.J."/>
        </authorList>
    </citation>
    <scope>NUCLEOTIDE SEQUENCE</scope>
    <source>
        <strain evidence="2">15467</strain>
    </source>
</reference>
<dbReference type="PANTHER" id="PTHR38339">
    <property type="entry name" value="TRANSGLUTAMINASE DOMAIN PROTEIN"/>
    <property type="match status" value="1"/>
</dbReference>
<dbReference type="Pfam" id="PF01841">
    <property type="entry name" value="Transglut_core"/>
    <property type="match status" value="1"/>
</dbReference>
<name>A0A9D9GYK4_9BACT</name>
<dbReference type="PANTHER" id="PTHR38339:SF1">
    <property type="entry name" value="TRANSGLUTAMINASE-LIKE DOMAIN-CONTAINING PROTEIN"/>
    <property type="match status" value="1"/>
</dbReference>
<dbReference type="AlphaFoldDB" id="A0A9D9GYK4"/>
<dbReference type="Gene3D" id="3.10.620.30">
    <property type="match status" value="1"/>
</dbReference>
<comment type="caution">
    <text evidence="2">The sequence shown here is derived from an EMBL/GenBank/DDBJ whole genome shotgun (WGS) entry which is preliminary data.</text>
</comment>
<evidence type="ECO:0000313" key="2">
    <source>
        <dbReference type="EMBL" id="MBO8428693.1"/>
    </source>
</evidence>
<dbReference type="InterPro" id="IPR002931">
    <property type="entry name" value="Transglutaminase-like"/>
</dbReference>
<dbReference type="PROSITE" id="PS51257">
    <property type="entry name" value="PROKAR_LIPOPROTEIN"/>
    <property type="match status" value="1"/>
</dbReference>